<dbReference type="InterPro" id="IPR002213">
    <property type="entry name" value="UDP_glucos_trans"/>
</dbReference>
<reference evidence="7 8" key="1">
    <citation type="journal article" date="2023" name="Plant Biotechnol. J.">
        <title>Chromosome-level wild Hevea brasiliensis genome provides new tools for genomic-assisted breeding and valuable loci to elevate rubber yield.</title>
        <authorList>
            <person name="Cheng H."/>
            <person name="Song X."/>
            <person name="Hu Y."/>
            <person name="Wu T."/>
            <person name="Yang Q."/>
            <person name="An Z."/>
            <person name="Feng S."/>
            <person name="Deng Z."/>
            <person name="Wu W."/>
            <person name="Zeng X."/>
            <person name="Tu M."/>
            <person name="Wang X."/>
            <person name="Huang H."/>
        </authorList>
    </citation>
    <scope>NUCLEOTIDE SEQUENCE [LARGE SCALE GENOMIC DNA]</scope>
    <source>
        <strain evidence="7">MT/VB/25A 57/8</strain>
    </source>
</reference>
<comment type="caution">
    <text evidence="7">The sequence shown here is derived from an EMBL/GenBank/DDBJ whole genome shotgun (WGS) entry which is preliminary data.</text>
</comment>
<dbReference type="InterPro" id="IPR035595">
    <property type="entry name" value="UDP_glycos_trans_CS"/>
</dbReference>
<protein>
    <recommendedName>
        <fullName evidence="6">Glycosyltransferase</fullName>
        <ecNumber evidence="6">2.4.1.-</ecNumber>
    </recommendedName>
</protein>
<comment type="catalytic activity">
    <reaction evidence="4">
        <text>an anthocyanidin + UDP-alpha-D-glucose + H(+) = an anthocyanidin 3-O-beta-D-glucoside + UDP</text>
        <dbReference type="Rhea" id="RHEA:20093"/>
        <dbReference type="ChEBI" id="CHEBI:15378"/>
        <dbReference type="ChEBI" id="CHEBI:16307"/>
        <dbReference type="ChEBI" id="CHEBI:58223"/>
        <dbReference type="ChEBI" id="CHEBI:58885"/>
        <dbReference type="ChEBI" id="CHEBI:143576"/>
        <dbReference type="EC" id="2.4.1.115"/>
    </reaction>
</comment>
<dbReference type="SUPFAM" id="SSF53756">
    <property type="entry name" value="UDP-Glycosyltransferase/glycogen phosphorylase"/>
    <property type="match status" value="1"/>
</dbReference>
<sequence length="467" mass="52879">MEKGKKTPRAHCLVLAYPAQGHINPMLQFSKRLELKGLQVTLVTTRAISNTIQRVSSSTSIPLETISDGYDEGGRIHAENIQAYLERFWQVGSKTLVNLVERLNSSVSGCPVDCIIYDAFLPWGLDVSKKFGLVSAAFFTQSCAVDSIYYHVHKELIKLPVSKSELILLPGLPPLEPQDLPSFLYKEGSYPAFFDMLLDQYSNIDKADWVLCNTFYELEKEVVDWLAKLWPFRTIGPSIPSMYLDRRLENDRDYGFSLFEPNNYACMNWINDRPKESVVYVSFGSLIDLSIEQMQELAWGLKGSNSYFLWVVRESEEAKLPENFLEETSNKGLVVTWCSQLEVLAHEAVGCFLTHCGWNSSLEALSLGVPMVAMPQRTDQSTNAKYIMDVWKMGLKTPVDEKGIARWKSIQNCIEEIMEGEKGKEIKRNASKWRQMTKQAVDAGGSSDKNIDEFVDAILHISSSNCR</sequence>
<comment type="similarity">
    <text evidence="2 5">Belongs to the UDP-glycosyltransferase family.</text>
</comment>
<dbReference type="Proteomes" id="UP001174677">
    <property type="component" value="Chromosome 10"/>
</dbReference>
<dbReference type="PROSITE" id="PS00375">
    <property type="entry name" value="UDPGT"/>
    <property type="match status" value="1"/>
</dbReference>
<dbReference type="PANTHER" id="PTHR11926">
    <property type="entry name" value="GLUCOSYL/GLUCURONOSYL TRANSFERASES"/>
    <property type="match status" value="1"/>
</dbReference>
<organism evidence="7 8">
    <name type="scientific">Hevea brasiliensis</name>
    <name type="common">Para rubber tree</name>
    <name type="synonym">Siphonia brasiliensis</name>
    <dbReference type="NCBI Taxonomy" id="3981"/>
    <lineage>
        <taxon>Eukaryota</taxon>
        <taxon>Viridiplantae</taxon>
        <taxon>Streptophyta</taxon>
        <taxon>Embryophyta</taxon>
        <taxon>Tracheophyta</taxon>
        <taxon>Spermatophyta</taxon>
        <taxon>Magnoliopsida</taxon>
        <taxon>eudicotyledons</taxon>
        <taxon>Gunneridae</taxon>
        <taxon>Pentapetalae</taxon>
        <taxon>rosids</taxon>
        <taxon>fabids</taxon>
        <taxon>Malpighiales</taxon>
        <taxon>Euphorbiaceae</taxon>
        <taxon>Crotonoideae</taxon>
        <taxon>Micrandreae</taxon>
        <taxon>Hevea</taxon>
    </lineage>
</organism>
<evidence type="ECO:0000256" key="4">
    <source>
        <dbReference type="ARBA" id="ARBA00047606"/>
    </source>
</evidence>
<comment type="pathway">
    <text evidence="1">Pigment biosynthesis; anthocyanin biosynthesis.</text>
</comment>
<evidence type="ECO:0000313" key="7">
    <source>
        <dbReference type="EMBL" id="KAJ9169867.1"/>
    </source>
</evidence>
<dbReference type="CDD" id="cd03784">
    <property type="entry name" value="GT1_Gtf-like"/>
    <property type="match status" value="1"/>
</dbReference>
<evidence type="ECO:0000256" key="1">
    <source>
        <dbReference type="ARBA" id="ARBA00004935"/>
    </source>
</evidence>
<dbReference type="Gene3D" id="3.40.50.2000">
    <property type="entry name" value="Glycogen Phosphorylase B"/>
    <property type="match status" value="2"/>
</dbReference>
<proteinExistence type="inferred from homology"/>
<evidence type="ECO:0000256" key="6">
    <source>
        <dbReference type="RuleBase" id="RU362057"/>
    </source>
</evidence>
<name>A0ABQ9LPG5_HEVBR</name>
<accession>A0ABQ9LPG5</accession>
<keyword evidence="5" id="KW-0328">Glycosyltransferase</keyword>
<evidence type="ECO:0000256" key="3">
    <source>
        <dbReference type="ARBA" id="ARBA00022679"/>
    </source>
</evidence>
<dbReference type="EC" id="2.4.1.-" evidence="6"/>
<evidence type="ECO:0000313" key="8">
    <source>
        <dbReference type="Proteomes" id="UP001174677"/>
    </source>
</evidence>
<dbReference type="EMBL" id="JARPOI010000010">
    <property type="protein sequence ID" value="KAJ9169867.1"/>
    <property type="molecule type" value="Genomic_DNA"/>
</dbReference>
<evidence type="ECO:0000256" key="2">
    <source>
        <dbReference type="ARBA" id="ARBA00009995"/>
    </source>
</evidence>
<evidence type="ECO:0000256" key="5">
    <source>
        <dbReference type="RuleBase" id="RU003718"/>
    </source>
</evidence>
<keyword evidence="3 5" id="KW-0808">Transferase</keyword>
<dbReference type="PANTHER" id="PTHR11926:SF1540">
    <property type="entry name" value="GLYCOSYLTRANSFERASE"/>
    <property type="match status" value="1"/>
</dbReference>
<dbReference type="Pfam" id="PF00201">
    <property type="entry name" value="UDPGT"/>
    <property type="match status" value="1"/>
</dbReference>
<keyword evidence="8" id="KW-1185">Reference proteome</keyword>
<gene>
    <name evidence="7" type="ORF">P3X46_018015</name>
</gene>